<protein>
    <recommendedName>
        <fullName evidence="1">YprB ribonuclease H-like domain-containing protein</fullName>
    </recommendedName>
</protein>
<feature type="domain" description="YprB ribonuclease H-like" evidence="1">
    <location>
        <begin position="395"/>
        <end position="491"/>
    </location>
</feature>
<dbReference type="SUPFAM" id="SSF53098">
    <property type="entry name" value="Ribonuclease H-like"/>
    <property type="match status" value="1"/>
</dbReference>
<name>A0A0G2HKC3_9SYNE</name>
<dbReference type="PATRIC" id="fig|1604020.3.peg.1144"/>
<evidence type="ECO:0000313" key="2">
    <source>
        <dbReference type="EMBL" id="KKZ11847.1"/>
    </source>
</evidence>
<dbReference type="InterPro" id="IPR019993">
    <property type="entry name" value="RecB_nuclease_TM0106_put"/>
</dbReference>
<dbReference type="NCBIfam" id="TIGR03491">
    <property type="entry name" value="TM0106 family RecB-like putative nuclease"/>
    <property type="match status" value="1"/>
</dbReference>
<gene>
    <name evidence="2" type="ORF">TE42_06790</name>
</gene>
<proteinExistence type="predicted"/>
<dbReference type="InterPro" id="IPR038720">
    <property type="entry name" value="YprB_RNase_H-like_dom"/>
</dbReference>
<evidence type="ECO:0000313" key="3">
    <source>
        <dbReference type="Proteomes" id="UP000035067"/>
    </source>
</evidence>
<dbReference type="EMBL" id="JXQG01000038">
    <property type="protein sequence ID" value="KKZ11847.1"/>
    <property type="molecule type" value="Genomic_DNA"/>
</dbReference>
<organism evidence="2 3">
    <name type="scientific">Candidatus Synechococcus spongiarum SP3</name>
    <dbReference type="NCBI Taxonomy" id="1604020"/>
    <lineage>
        <taxon>Bacteria</taxon>
        <taxon>Bacillati</taxon>
        <taxon>Cyanobacteriota</taxon>
        <taxon>Cyanophyceae</taxon>
        <taxon>Synechococcales</taxon>
        <taxon>Synechococcaceae</taxon>
        <taxon>Synechococcus</taxon>
    </lineage>
</organism>
<sequence>MKGDGLVISDRLLSSWLRCPRKAWQDLHGDPTQRAWHPQQAIQLGQEQQCLNRYGARRGLAMARGAAEAFRGAAAIQGLRLLAQEECVRLRGRVPLLLRRDTESRLGPWSYVPLLVRTGRFINREQRLCLAFLGRLLQGFQGQCPPRGLVLSADGSCQPVALEPLQPQLDELLEEMAVGLSQPHAPELVAERKRCSICSWRRPCNAHAAASGHLGDVSGVGSGRRRQLIQLQIPTIAVLAQSDPSWLGQALVQQGHPSQASHHNALAAALVLQARSQQSQQARRRPGPASFSVESSLTKRLCRSPGLLFYDIEADPDARENYLHGFLIRTRQDPGSPLDLTPDPTGIATRHHPILCLPHHGHGRCWQRIHRLLRHFPGWPLLHYGETERVELSRLAHRAGASATSREDLERRFVDVHQLVRQQWVLPLSSYGLKSVATWLGFRWRHPNAEGARAVLWWRHWRRHGHRHDLRRILDYNHDDCQATRVVAAWLLAQEQTPMA</sequence>
<dbReference type="InterPro" id="IPR012337">
    <property type="entry name" value="RNaseH-like_sf"/>
</dbReference>
<dbReference type="Proteomes" id="UP000035067">
    <property type="component" value="Unassembled WGS sequence"/>
</dbReference>
<reference evidence="2 3" key="1">
    <citation type="submission" date="2015-01" db="EMBL/GenBank/DDBJ databases">
        <title>Lifestyle Evolution in Cyanobacterial Symbionts of Sponges.</title>
        <authorList>
            <person name="Burgsdorf I."/>
            <person name="Slaby B.M."/>
            <person name="Handley K.M."/>
            <person name="Haber M."/>
            <person name="Blom J."/>
            <person name="Marshall C.W."/>
            <person name="Gilbert J.A."/>
            <person name="Hentschel U."/>
            <person name="Steindler L."/>
        </authorList>
    </citation>
    <scope>NUCLEOTIDE SEQUENCE [LARGE SCALE GENOMIC DNA]</scope>
    <source>
        <strain evidence="2">SP3</strain>
    </source>
</reference>
<dbReference type="AlphaFoldDB" id="A0A0G2HKC3"/>
<comment type="caution">
    <text evidence="2">The sequence shown here is derived from an EMBL/GenBank/DDBJ whole genome shotgun (WGS) entry which is preliminary data.</text>
</comment>
<dbReference type="Pfam" id="PF13482">
    <property type="entry name" value="RNase_H_2"/>
    <property type="match status" value="1"/>
</dbReference>
<evidence type="ECO:0000259" key="1">
    <source>
        <dbReference type="Pfam" id="PF13482"/>
    </source>
</evidence>
<accession>A0A0G2HKC3</accession>